<dbReference type="GO" id="GO:0016758">
    <property type="term" value="F:hexosyltransferase activity"/>
    <property type="evidence" value="ECO:0007669"/>
    <property type="project" value="UniProtKB-ARBA"/>
</dbReference>
<proteinExistence type="predicted"/>
<dbReference type="EMBL" id="BARU01005522">
    <property type="protein sequence ID" value="GAH37577.1"/>
    <property type="molecule type" value="Genomic_DNA"/>
</dbReference>
<dbReference type="CDD" id="cd06433">
    <property type="entry name" value="GT_2_WfgS_like"/>
    <property type="match status" value="1"/>
</dbReference>
<name>X1EYE5_9ZZZZ</name>
<evidence type="ECO:0000259" key="1">
    <source>
        <dbReference type="Pfam" id="PF00535"/>
    </source>
</evidence>
<dbReference type="InterPro" id="IPR029044">
    <property type="entry name" value="Nucleotide-diphossugar_trans"/>
</dbReference>
<protein>
    <recommendedName>
        <fullName evidence="1">Glycosyltransferase 2-like domain-containing protein</fullName>
    </recommendedName>
</protein>
<dbReference type="PANTHER" id="PTHR22916:SF3">
    <property type="entry name" value="UDP-GLCNAC:BETAGAL BETA-1,3-N-ACETYLGLUCOSAMINYLTRANSFERASE-LIKE PROTEIN 1"/>
    <property type="match status" value="1"/>
</dbReference>
<reference evidence="2" key="1">
    <citation type="journal article" date="2014" name="Front. Microbiol.">
        <title>High frequency of phylogenetically diverse reductive dehalogenase-homologous genes in deep subseafloor sedimentary metagenomes.</title>
        <authorList>
            <person name="Kawai M."/>
            <person name="Futagami T."/>
            <person name="Toyoda A."/>
            <person name="Takaki Y."/>
            <person name="Nishi S."/>
            <person name="Hori S."/>
            <person name="Arai W."/>
            <person name="Tsubouchi T."/>
            <person name="Morono Y."/>
            <person name="Uchiyama I."/>
            <person name="Ito T."/>
            <person name="Fujiyama A."/>
            <person name="Inagaki F."/>
            <person name="Takami H."/>
        </authorList>
    </citation>
    <scope>NUCLEOTIDE SEQUENCE</scope>
    <source>
        <strain evidence="2">Expedition CK06-06</strain>
    </source>
</reference>
<feature type="domain" description="Glycosyltransferase 2-like" evidence="1">
    <location>
        <begin position="4"/>
        <end position="155"/>
    </location>
</feature>
<dbReference type="PANTHER" id="PTHR22916">
    <property type="entry name" value="GLYCOSYLTRANSFERASE"/>
    <property type="match status" value="1"/>
</dbReference>
<sequence>MKVSIITVCFNSAETIEDTIRSVLSQDYKDIEYIVVDGGSTDTTLDILKKYRGQIHKYISELDSGIYDAMNKGIRLSTGDIIATLNSDDVYANKTIVGQMVEFMQSNGLDAVYGDLAYVTSNRGGRITRFWKPGEYKRGAFCYGWVIPHPTFFCRKQVFEKYGYFNEKFQVAADFELMLRFIEKHQIKVGYLPKVIVKMRIGGKANAFRGVIRGNWEIIRSFRLNNLHLSPCFFVYRPITKMSQLFTRPSQVK</sequence>
<dbReference type="SUPFAM" id="SSF53448">
    <property type="entry name" value="Nucleotide-diphospho-sugar transferases"/>
    <property type="match status" value="1"/>
</dbReference>
<dbReference type="Gene3D" id="3.90.550.10">
    <property type="entry name" value="Spore Coat Polysaccharide Biosynthesis Protein SpsA, Chain A"/>
    <property type="match status" value="1"/>
</dbReference>
<comment type="caution">
    <text evidence="2">The sequence shown here is derived from an EMBL/GenBank/DDBJ whole genome shotgun (WGS) entry which is preliminary data.</text>
</comment>
<accession>X1EYE5</accession>
<evidence type="ECO:0000313" key="2">
    <source>
        <dbReference type="EMBL" id="GAH37577.1"/>
    </source>
</evidence>
<dbReference type="InterPro" id="IPR001173">
    <property type="entry name" value="Glyco_trans_2-like"/>
</dbReference>
<gene>
    <name evidence="2" type="ORF">S03H2_10765</name>
</gene>
<dbReference type="Pfam" id="PF00535">
    <property type="entry name" value="Glycos_transf_2"/>
    <property type="match status" value="1"/>
</dbReference>
<dbReference type="AlphaFoldDB" id="X1EYE5"/>
<organism evidence="2">
    <name type="scientific">marine sediment metagenome</name>
    <dbReference type="NCBI Taxonomy" id="412755"/>
    <lineage>
        <taxon>unclassified sequences</taxon>
        <taxon>metagenomes</taxon>
        <taxon>ecological metagenomes</taxon>
    </lineage>
</organism>